<dbReference type="CDD" id="cd00165">
    <property type="entry name" value="S4"/>
    <property type="match status" value="1"/>
</dbReference>
<dbReference type="InterPro" id="IPR002942">
    <property type="entry name" value="S4_RNA-bd"/>
</dbReference>
<evidence type="ECO:0000256" key="1">
    <source>
        <dbReference type="PROSITE-ProRule" id="PRU00182"/>
    </source>
</evidence>
<dbReference type="InterPro" id="IPR036986">
    <property type="entry name" value="S4_RNA-bd_sf"/>
</dbReference>
<dbReference type="SUPFAM" id="SSF55174">
    <property type="entry name" value="Alpha-L RNA-binding motif"/>
    <property type="match status" value="1"/>
</dbReference>
<dbReference type="Gene3D" id="3.30.1370.160">
    <property type="match status" value="1"/>
</dbReference>
<dbReference type="InterPro" id="IPR040591">
    <property type="entry name" value="RqcP2_RBD"/>
</dbReference>
<name>A0ABU4WPG7_9FIRM</name>
<keyword evidence="1" id="KW-0694">RNA-binding</keyword>
<dbReference type="Pfam" id="PF17774">
    <property type="entry name" value="YlmH_RBD"/>
    <property type="match status" value="1"/>
</dbReference>
<accession>A0ABU4WPG7</accession>
<comment type="caution">
    <text evidence="3">The sequence shown here is derived from an EMBL/GenBank/DDBJ whole genome shotgun (WGS) entry which is preliminary data.</text>
</comment>
<organism evidence="3 4">
    <name type="scientific">Absicoccus intestinalis</name>
    <dbReference type="NCBI Taxonomy" id="2926319"/>
    <lineage>
        <taxon>Bacteria</taxon>
        <taxon>Bacillati</taxon>
        <taxon>Bacillota</taxon>
        <taxon>Erysipelotrichia</taxon>
        <taxon>Erysipelotrichales</taxon>
        <taxon>Erysipelotrichaceae</taxon>
        <taxon>Absicoccus</taxon>
    </lineage>
</organism>
<gene>
    <name evidence="3" type="ORF">MOZ64_11505</name>
</gene>
<dbReference type="Proteomes" id="UP001285244">
    <property type="component" value="Unassembled WGS sequence"/>
</dbReference>
<evidence type="ECO:0000313" key="4">
    <source>
        <dbReference type="Proteomes" id="UP001285244"/>
    </source>
</evidence>
<dbReference type="SMART" id="SM00363">
    <property type="entry name" value="S4"/>
    <property type="match status" value="1"/>
</dbReference>
<dbReference type="EMBL" id="JALBUS010000032">
    <property type="protein sequence ID" value="MDX8418461.1"/>
    <property type="molecule type" value="Genomic_DNA"/>
</dbReference>
<evidence type="ECO:0000313" key="3">
    <source>
        <dbReference type="EMBL" id="MDX8418461.1"/>
    </source>
</evidence>
<dbReference type="Gene3D" id="3.30.70.330">
    <property type="match status" value="1"/>
</dbReference>
<reference evidence="3 4" key="1">
    <citation type="submission" date="2022-03" db="EMBL/GenBank/DDBJ databases">
        <title>Novel taxa within the pig intestine.</title>
        <authorList>
            <person name="Wylensek D."/>
            <person name="Bishof K."/>
            <person name="Afrizal A."/>
            <person name="Clavel T."/>
        </authorList>
    </citation>
    <scope>NUCLEOTIDE SEQUENCE [LARGE SCALE GENOMIC DNA]</scope>
    <source>
        <strain evidence="3 4">Cla-KB-P134</strain>
    </source>
</reference>
<proteinExistence type="predicted"/>
<protein>
    <submittedName>
        <fullName evidence="3">YlmH/Sll1252 family protein</fullName>
    </submittedName>
</protein>
<dbReference type="RefSeq" id="WP_320326699.1">
    <property type="nucleotide sequence ID" value="NZ_JALBUS010000032.1"/>
</dbReference>
<feature type="domain" description="RNA-binding S4" evidence="2">
    <location>
        <begin position="176"/>
        <end position="234"/>
    </location>
</feature>
<sequence length="251" mass="28248">MTKNNHFNQRGHEEFIAKVKDDIQLSSVRYQPVVTSFLTPSQAQMLPSIVGKSMIVYMSGGYAQAQRKVACISPYALEDVDFSVVCLVSKYDARYKELKHPDVLGALLHLGIKRDQLGDILVDAHEIVLFCTSHMADFIIDSCTKIARCPIHFERDDDHIVNGISFEEIRVNCSSLRMDAIVAQLAHCSRTKASKLIASGLVKLNDVVLEENVQLCDNDYVSIRRVGRFQFNGILAISKKNRLILGFLKFQ</sequence>
<dbReference type="InterPro" id="IPR012677">
    <property type="entry name" value="Nucleotide-bd_a/b_plait_sf"/>
</dbReference>
<dbReference type="PROSITE" id="PS50889">
    <property type="entry name" value="S4"/>
    <property type="match status" value="1"/>
</dbReference>
<dbReference type="Gene3D" id="3.10.290.10">
    <property type="entry name" value="RNA-binding S4 domain"/>
    <property type="match status" value="1"/>
</dbReference>
<evidence type="ECO:0000259" key="2">
    <source>
        <dbReference type="SMART" id="SM00363"/>
    </source>
</evidence>
<keyword evidence="4" id="KW-1185">Reference proteome</keyword>